<dbReference type="InterPro" id="IPR014284">
    <property type="entry name" value="RNA_pol_sigma-70_dom"/>
</dbReference>
<evidence type="ECO:0000256" key="5">
    <source>
        <dbReference type="SAM" id="Coils"/>
    </source>
</evidence>
<dbReference type="GO" id="GO:0003677">
    <property type="term" value="F:DNA binding"/>
    <property type="evidence" value="ECO:0007669"/>
    <property type="project" value="InterPro"/>
</dbReference>
<dbReference type="NCBIfam" id="TIGR02937">
    <property type="entry name" value="sigma70-ECF"/>
    <property type="match status" value="1"/>
</dbReference>
<dbReference type="SUPFAM" id="SSF88659">
    <property type="entry name" value="Sigma3 and sigma4 domains of RNA polymerase sigma factors"/>
    <property type="match status" value="1"/>
</dbReference>
<dbReference type="Proteomes" id="UP000280368">
    <property type="component" value="Unassembled WGS sequence"/>
</dbReference>
<evidence type="ECO:0000259" key="6">
    <source>
        <dbReference type="Pfam" id="PF08281"/>
    </source>
</evidence>
<feature type="domain" description="RNA polymerase sigma factor 70 region 4 type 2" evidence="6">
    <location>
        <begin position="119"/>
        <end position="171"/>
    </location>
</feature>
<dbReference type="InterPro" id="IPR039425">
    <property type="entry name" value="RNA_pol_sigma-70-like"/>
</dbReference>
<keyword evidence="2" id="KW-0805">Transcription regulation</keyword>
<dbReference type="RefSeq" id="WP_121925287.1">
    <property type="nucleotide sequence ID" value="NZ_CBCSGA010000003.1"/>
</dbReference>
<organism evidence="7 8">
    <name type="scientific">Flavobacterium weaverense</name>
    <dbReference type="NCBI Taxonomy" id="271156"/>
    <lineage>
        <taxon>Bacteria</taxon>
        <taxon>Pseudomonadati</taxon>
        <taxon>Bacteroidota</taxon>
        <taxon>Flavobacteriia</taxon>
        <taxon>Flavobacteriales</taxon>
        <taxon>Flavobacteriaceae</taxon>
        <taxon>Flavobacterium</taxon>
    </lineage>
</organism>
<dbReference type="InterPro" id="IPR036388">
    <property type="entry name" value="WH-like_DNA-bd_sf"/>
</dbReference>
<dbReference type="GO" id="GO:0016987">
    <property type="term" value="F:sigma factor activity"/>
    <property type="evidence" value="ECO:0007669"/>
    <property type="project" value="UniProtKB-KW"/>
</dbReference>
<keyword evidence="3" id="KW-0731">Sigma factor</keyword>
<dbReference type="Gene3D" id="1.10.10.10">
    <property type="entry name" value="Winged helix-like DNA-binding domain superfamily/Winged helix DNA-binding domain"/>
    <property type="match status" value="1"/>
</dbReference>
<dbReference type="EMBL" id="REFH01000009">
    <property type="protein sequence ID" value="RMA75910.1"/>
    <property type="molecule type" value="Genomic_DNA"/>
</dbReference>
<dbReference type="PANTHER" id="PTHR43133">
    <property type="entry name" value="RNA POLYMERASE ECF-TYPE SIGMA FACTO"/>
    <property type="match status" value="1"/>
</dbReference>
<protein>
    <submittedName>
        <fullName evidence="7">RNA polymerase sigma-70 factor (ECF subfamily)</fullName>
    </submittedName>
</protein>
<reference evidence="7 8" key="1">
    <citation type="submission" date="2018-10" db="EMBL/GenBank/DDBJ databases">
        <title>Genomic Encyclopedia of Archaeal and Bacterial Type Strains, Phase II (KMG-II): from individual species to whole genera.</title>
        <authorList>
            <person name="Goeker M."/>
        </authorList>
    </citation>
    <scope>NUCLEOTIDE SEQUENCE [LARGE SCALE GENOMIC DNA]</scope>
    <source>
        <strain evidence="7 8">DSM 19727</strain>
    </source>
</reference>
<dbReference type="OrthoDB" id="759001at2"/>
<dbReference type="GO" id="GO:0006352">
    <property type="term" value="P:DNA-templated transcription initiation"/>
    <property type="evidence" value="ECO:0007669"/>
    <property type="project" value="InterPro"/>
</dbReference>
<evidence type="ECO:0000313" key="7">
    <source>
        <dbReference type="EMBL" id="RMA75910.1"/>
    </source>
</evidence>
<evidence type="ECO:0000256" key="3">
    <source>
        <dbReference type="ARBA" id="ARBA00023082"/>
    </source>
</evidence>
<comment type="caution">
    <text evidence="7">The sequence shown here is derived from an EMBL/GenBank/DDBJ whole genome shotgun (WGS) entry which is preliminary data.</text>
</comment>
<dbReference type="SUPFAM" id="SSF88946">
    <property type="entry name" value="Sigma2 domain of RNA polymerase sigma factors"/>
    <property type="match status" value="1"/>
</dbReference>
<name>A0A3L9ZU81_9FLAO</name>
<dbReference type="AlphaFoldDB" id="A0A3L9ZU81"/>
<dbReference type="Gene3D" id="1.10.1740.10">
    <property type="match status" value="1"/>
</dbReference>
<evidence type="ECO:0000256" key="1">
    <source>
        <dbReference type="ARBA" id="ARBA00010641"/>
    </source>
</evidence>
<dbReference type="CDD" id="cd06171">
    <property type="entry name" value="Sigma70_r4"/>
    <property type="match status" value="1"/>
</dbReference>
<keyword evidence="5" id="KW-0175">Coiled coil</keyword>
<accession>A0A3L9ZU81</accession>
<dbReference type="Pfam" id="PF08281">
    <property type="entry name" value="Sigma70_r4_2"/>
    <property type="match status" value="1"/>
</dbReference>
<evidence type="ECO:0000256" key="2">
    <source>
        <dbReference type="ARBA" id="ARBA00023015"/>
    </source>
</evidence>
<evidence type="ECO:0000313" key="8">
    <source>
        <dbReference type="Proteomes" id="UP000280368"/>
    </source>
</evidence>
<comment type="similarity">
    <text evidence="1">Belongs to the sigma-70 factor family. ECF subfamily.</text>
</comment>
<dbReference type="InterPro" id="IPR013249">
    <property type="entry name" value="RNA_pol_sigma70_r4_t2"/>
</dbReference>
<proteinExistence type="inferred from homology"/>
<keyword evidence="4" id="KW-0804">Transcription</keyword>
<dbReference type="PANTHER" id="PTHR43133:SF46">
    <property type="entry name" value="RNA POLYMERASE SIGMA-70 FACTOR ECF SUBFAMILY"/>
    <property type="match status" value="1"/>
</dbReference>
<dbReference type="InterPro" id="IPR013325">
    <property type="entry name" value="RNA_pol_sigma_r2"/>
</dbReference>
<evidence type="ECO:0000256" key="4">
    <source>
        <dbReference type="ARBA" id="ARBA00023163"/>
    </source>
</evidence>
<sequence>MKSQDLIILEKLKAGDSSAYKELFDLYYMPLSVYSLKYCDSFELAEDIVQDLFIKFWDQKIYLKLDEAISPYLFKAVKNNSLKAVKKQSKYYFEEIEDQVNVLMDDEHLDLEFLEQEKQKLYQEIEALPLKSKEVFKAIVLENQKYKDVALELGISVNTVKTHYSRALKQLRSSLDVIIILLLV</sequence>
<keyword evidence="8" id="KW-1185">Reference proteome</keyword>
<dbReference type="InterPro" id="IPR013324">
    <property type="entry name" value="RNA_pol_sigma_r3/r4-like"/>
</dbReference>
<gene>
    <name evidence="7" type="ORF">BC961_1612</name>
</gene>
<feature type="coiled-coil region" evidence="5">
    <location>
        <begin position="104"/>
        <end position="131"/>
    </location>
</feature>